<dbReference type="GO" id="GO:0051607">
    <property type="term" value="P:defense response to virus"/>
    <property type="evidence" value="ECO:0007669"/>
    <property type="project" value="UniProtKB-KW"/>
</dbReference>
<dbReference type="InterPro" id="IPR010156">
    <property type="entry name" value="CRISPR-assoc_prot_Cas6"/>
</dbReference>
<dbReference type="InterPro" id="IPR049435">
    <property type="entry name" value="Cas_Cas6_C"/>
</dbReference>
<dbReference type="OrthoDB" id="9797488at2"/>
<dbReference type="PANTHER" id="PTHR36984:SF3">
    <property type="entry name" value="CRISPR-ASSOCIATED ENDORIBONUCLEASE CAS6"/>
    <property type="match status" value="1"/>
</dbReference>
<dbReference type="Gene3D" id="3.30.70.1900">
    <property type="match status" value="1"/>
</dbReference>
<evidence type="ECO:0000259" key="2">
    <source>
        <dbReference type="Pfam" id="PF01881"/>
    </source>
</evidence>
<sequence length="240" mass="27752">MIQLSLEFQLEKPQLPLEYERLMVSFLKAASRNYSEDMFERLYNKEHSIIKSFTFSTYLPGAVFKGDTIFLRDNRFKVFFTDADMGQIIEWFNAFQLMRYKQYPVSGNSMKLISIRSSNRKDIVDDEIIVKMQSPLIVRRHDSVTNKDIYYTYADEGFSKALCENVEIFIQKMEIGVDTEGLSIEPVKARKVVVNCFGRKVDANLGIYKLSGNCELLNILYQAGLGARRSEGHGKFEILL</sequence>
<accession>A0A174YWE0</accession>
<gene>
    <name evidence="3" type="ORF">ERS852490_01851</name>
</gene>
<dbReference type="EMBL" id="CZBU01000004">
    <property type="protein sequence ID" value="CUQ78022.1"/>
    <property type="molecule type" value="Genomic_DNA"/>
</dbReference>
<proteinExistence type="predicted"/>
<keyword evidence="1" id="KW-0051">Antiviral defense</keyword>
<dbReference type="InterPro" id="IPR045747">
    <property type="entry name" value="CRISPR-assoc_prot_Cas6_N_sf"/>
</dbReference>
<dbReference type="PANTHER" id="PTHR36984">
    <property type="entry name" value="CRISPR-ASSOCIATED ENDORIBONUCLEASE CAS6 1"/>
    <property type="match status" value="1"/>
</dbReference>
<dbReference type="Pfam" id="PF01881">
    <property type="entry name" value="Cas_Cas6_C"/>
    <property type="match status" value="1"/>
</dbReference>
<dbReference type="RefSeq" id="WP_055215838.1">
    <property type="nucleotide sequence ID" value="NZ_CZBU01000004.1"/>
</dbReference>
<dbReference type="Gene3D" id="3.30.70.1890">
    <property type="match status" value="1"/>
</dbReference>
<dbReference type="GO" id="GO:0016788">
    <property type="term" value="F:hydrolase activity, acting on ester bonds"/>
    <property type="evidence" value="ECO:0007669"/>
    <property type="project" value="InterPro"/>
</dbReference>
<dbReference type="CDD" id="cd21140">
    <property type="entry name" value="Cas6_I-like"/>
    <property type="match status" value="1"/>
</dbReference>
<name>A0A174YWE0_9FIRM</name>
<evidence type="ECO:0000256" key="1">
    <source>
        <dbReference type="ARBA" id="ARBA00023118"/>
    </source>
</evidence>
<evidence type="ECO:0000313" key="4">
    <source>
        <dbReference type="Proteomes" id="UP000095621"/>
    </source>
</evidence>
<dbReference type="Proteomes" id="UP000095621">
    <property type="component" value="Unassembled WGS sequence"/>
</dbReference>
<evidence type="ECO:0000313" key="3">
    <source>
        <dbReference type="EMBL" id="CUQ78022.1"/>
    </source>
</evidence>
<protein>
    <submittedName>
        <fullName evidence="3">Uncharacterized protein predicted to be involved in DNA repair (RAMP superfamily)</fullName>
    </submittedName>
</protein>
<feature type="domain" description="CRISPR associated protein Cas6 C-terminal" evidence="2">
    <location>
        <begin position="121"/>
        <end position="238"/>
    </location>
</feature>
<reference evidence="3 4" key="1">
    <citation type="submission" date="2015-09" db="EMBL/GenBank/DDBJ databases">
        <authorList>
            <consortium name="Pathogen Informatics"/>
        </authorList>
    </citation>
    <scope>NUCLEOTIDE SEQUENCE [LARGE SCALE GENOMIC DNA]</scope>
    <source>
        <strain evidence="3 4">2789STDY5834875</strain>
    </source>
</reference>
<dbReference type="AlphaFoldDB" id="A0A174YWE0"/>
<dbReference type="NCBIfam" id="TIGR01877">
    <property type="entry name" value="cas_cas6"/>
    <property type="match status" value="1"/>
</dbReference>
<organism evidence="3 4">
    <name type="scientific">Lachnospira eligens</name>
    <dbReference type="NCBI Taxonomy" id="39485"/>
    <lineage>
        <taxon>Bacteria</taxon>
        <taxon>Bacillati</taxon>
        <taxon>Bacillota</taxon>
        <taxon>Clostridia</taxon>
        <taxon>Lachnospirales</taxon>
        <taxon>Lachnospiraceae</taxon>
        <taxon>Lachnospira</taxon>
    </lineage>
</organism>